<dbReference type="AlphaFoldDB" id="A0AAE4EVG4"/>
<reference evidence="2 3" key="1">
    <citation type="submission" date="2022-06" db="EMBL/GenBank/DDBJ databases">
        <title>Haloarcula sp. a new haloarchaeum isolate from saline soil.</title>
        <authorList>
            <person name="Strakova D."/>
            <person name="Galisteo C."/>
            <person name="Sanchez-Porro C."/>
            <person name="Ventosa A."/>
        </authorList>
    </citation>
    <scope>NUCLEOTIDE SEQUENCE [LARGE SCALE GENOMIC DNA]</scope>
    <source>
        <strain evidence="2 3">S1AR25-5A</strain>
    </source>
</reference>
<feature type="compositionally biased region" description="Basic and acidic residues" evidence="1">
    <location>
        <begin position="48"/>
        <end position="61"/>
    </location>
</feature>
<dbReference type="EMBL" id="JAMQOM010000002">
    <property type="protein sequence ID" value="MDS0220890.1"/>
    <property type="molecule type" value="Genomic_DNA"/>
</dbReference>
<feature type="region of interest" description="Disordered" evidence="1">
    <location>
        <begin position="1"/>
        <end position="23"/>
    </location>
</feature>
<comment type="caution">
    <text evidence="2">The sequence shown here is derived from an EMBL/GenBank/DDBJ whole genome shotgun (WGS) entry which is preliminary data.</text>
</comment>
<sequence>MTRRSKRELERALDDLGDSPDDGIDTVIIRKWRSDPDTGEPAECYQATEHDIETGASRDLDVDGIDAPADLEGDR</sequence>
<evidence type="ECO:0000313" key="3">
    <source>
        <dbReference type="Proteomes" id="UP001253439"/>
    </source>
</evidence>
<gene>
    <name evidence="2" type="ORF">NDI54_05915</name>
</gene>
<feature type="region of interest" description="Disordered" evidence="1">
    <location>
        <begin position="47"/>
        <end position="75"/>
    </location>
</feature>
<dbReference type="RefSeq" id="WP_310895557.1">
    <property type="nucleotide sequence ID" value="NZ_JAMQOM010000002.1"/>
</dbReference>
<protein>
    <submittedName>
        <fullName evidence="2">Uncharacterized protein</fullName>
    </submittedName>
</protein>
<accession>A0AAE4EVG4</accession>
<evidence type="ECO:0000256" key="1">
    <source>
        <dbReference type="SAM" id="MobiDB-lite"/>
    </source>
</evidence>
<keyword evidence="3" id="KW-1185">Reference proteome</keyword>
<name>A0AAE4EVG4_9EURY</name>
<organism evidence="2 3">
    <name type="scientific">Haloarcula terrestris</name>
    <dbReference type="NCBI Taxonomy" id="2950533"/>
    <lineage>
        <taxon>Archaea</taxon>
        <taxon>Methanobacteriati</taxon>
        <taxon>Methanobacteriota</taxon>
        <taxon>Stenosarchaea group</taxon>
        <taxon>Halobacteria</taxon>
        <taxon>Halobacteriales</taxon>
        <taxon>Haloarculaceae</taxon>
        <taxon>Haloarcula</taxon>
    </lineage>
</organism>
<proteinExistence type="predicted"/>
<evidence type="ECO:0000313" key="2">
    <source>
        <dbReference type="EMBL" id="MDS0220890.1"/>
    </source>
</evidence>
<dbReference type="Proteomes" id="UP001253439">
    <property type="component" value="Unassembled WGS sequence"/>
</dbReference>